<protein>
    <submittedName>
        <fullName evidence="1">Uncharacterized protein</fullName>
    </submittedName>
</protein>
<reference evidence="1" key="1">
    <citation type="submission" date="2020-08" db="EMBL/GenBank/DDBJ databases">
        <title>Multicomponent nature underlies the extraordinary mechanical properties of spider dragline silk.</title>
        <authorList>
            <person name="Kono N."/>
            <person name="Nakamura H."/>
            <person name="Mori M."/>
            <person name="Yoshida Y."/>
            <person name="Ohtoshi R."/>
            <person name="Malay A.D."/>
            <person name="Moran D.A.P."/>
            <person name="Tomita M."/>
            <person name="Numata K."/>
            <person name="Arakawa K."/>
        </authorList>
    </citation>
    <scope>NUCLEOTIDE SEQUENCE</scope>
</reference>
<keyword evidence="2" id="KW-1185">Reference proteome</keyword>
<evidence type="ECO:0000313" key="1">
    <source>
        <dbReference type="EMBL" id="GFS66831.1"/>
    </source>
</evidence>
<name>A0A8X6MME8_9ARAC</name>
<accession>A0A8X6MME8</accession>
<evidence type="ECO:0000313" key="2">
    <source>
        <dbReference type="Proteomes" id="UP000886998"/>
    </source>
</evidence>
<comment type="caution">
    <text evidence="1">The sequence shown here is derived from an EMBL/GenBank/DDBJ whole genome shotgun (WGS) entry which is preliminary data.</text>
</comment>
<sequence length="74" mass="9061">MSEEIFVNYFCNRIEFSSSPKASIHVQNNLTNYEDGRKFDFIYTHYQWSVLLKVLFKIWIKIKQRNKRKDLEVL</sequence>
<gene>
    <name evidence="1" type="ORF">TNIN_67752</name>
</gene>
<organism evidence="1 2">
    <name type="scientific">Trichonephila inaurata madagascariensis</name>
    <dbReference type="NCBI Taxonomy" id="2747483"/>
    <lineage>
        <taxon>Eukaryota</taxon>
        <taxon>Metazoa</taxon>
        <taxon>Ecdysozoa</taxon>
        <taxon>Arthropoda</taxon>
        <taxon>Chelicerata</taxon>
        <taxon>Arachnida</taxon>
        <taxon>Araneae</taxon>
        <taxon>Araneomorphae</taxon>
        <taxon>Entelegynae</taxon>
        <taxon>Araneoidea</taxon>
        <taxon>Nephilidae</taxon>
        <taxon>Trichonephila</taxon>
        <taxon>Trichonephila inaurata</taxon>
    </lineage>
</organism>
<dbReference type="EMBL" id="BMAV01028258">
    <property type="protein sequence ID" value="GFS66831.1"/>
    <property type="molecule type" value="Genomic_DNA"/>
</dbReference>
<proteinExistence type="predicted"/>
<dbReference type="Proteomes" id="UP000886998">
    <property type="component" value="Unassembled WGS sequence"/>
</dbReference>
<dbReference type="AlphaFoldDB" id="A0A8X6MME8"/>